<evidence type="ECO:0000256" key="5">
    <source>
        <dbReference type="ARBA" id="ARBA00067668"/>
    </source>
</evidence>
<sequence>MTEINLNPDHPDWPVVSLARANAMLTSEGSPFETEVVEINGRPTTVWKSIPPTFADFARLARAAFGDREFIIFEDERVTYDAWFRAAATLAHKLREMGVEKGDRVALAARNLPEWPVAYFATLSLGAIAVPLNGWWTGGELEYGLTDSGAKILIADGSLYQRIKPHLENLPTLENIIVTRPAGDLDQGVIALADLIGTSHEWAGLPDTDFPEADIGPETDASILYTSGTTGQPKGAVATHRNSLTNLLSSAYATTRGALRRGEELPPPGTLPDPMTVLLVIPLFHVTGCTAMMGPVMAGGSKLVLMRKWDTVRAMELIEREKVTLTGGVPTIAWQILEHPDRDKYDLSSLDSITYGGAPASPDLVRKIKSDFKSSPAMGWGMTETSGTVTGHSAEDYLNRPDSCGPPVPVAQLKIMSEDGTRELPVGEIGELWAFGAMVVKGYWNKPEANEEAFVDGWIRTGDLAKLDDEGFCYICDRAKDMIIRGGENIYSSEVENCLYDHPAVTDAALVGIPHKQLGEEPAAVVHCAPGHEVSEAELQAWVAERLAKFKVPVKIVFVEETLPRNANGKILKKDLPKLYFPEAAA</sequence>
<dbReference type="GO" id="GO:0016878">
    <property type="term" value="F:acid-thiol ligase activity"/>
    <property type="evidence" value="ECO:0007669"/>
    <property type="project" value="UniProtKB-ARBA"/>
</dbReference>
<dbReference type="InterPro" id="IPR025110">
    <property type="entry name" value="AMP-bd_C"/>
</dbReference>
<dbReference type="Pfam" id="PF13193">
    <property type="entry name" value="AMP-binding_C"/>
    <property type="match status" value="1"/>
</dbReference>
<dbReference type="FunFam" id="3.30.300.30:FF:000008">
    <property type="entry name" value="2,3-dihydroxybenzoate-AMP ligase"/>
    <property type="match status" value="1"/>
</dbReference>
<evidence type="ECO:0000256" key="3">
    <source>
        <dbReference type="ARBA" id="ARBA00051915"/>
    </source>
</evidence>
<reference evidence="8 9" key="1">
    <citation type="submission" date="2018-07" db="EMBL/GenBank/DDBJ databases">
        <title>Genomic Encyclopedia of Type Strains, Phase IV (KMG-IV): sequencing the most valuable type-strain genomes for metagenomic binning, comparative biology and taxonomic classification.</title>
        <authorList>
            <person name="Goeker M."/>
        </authorList>
    </citation>
    <scope>NUCLEOTIDE SEQUENCE [LARGE SCALE GENOMIC DNA]</scope>
    <source>
        <strain evidence="8 9">DSM 26725</strain>
    </source>
</reference>
<evidence type="ECO:0000313" key="8">
    <source>
        <dbReference type="EMBL" id="RED16576.1"/>
    </source>
</evidence>
<dbReference type="Pfam" id="PF00501">
    <property type="entry name" value="AMP-binding"/>
    <property type="match status" value="1"/>
</dbReference>
<evidence type="ECO:0000313" key="9">
    <source>
        <dbReference type="Proteomes" id="UP000256310"/>
    </source>
</evidence>
<protein>
    <recommendedName>
        <fullName evidence="5">3-methylmercaptopropionyl-CoA ligase</fullName>
        <ecNumber evidence="4">6.2.1.44</ecNumber>
    </recommendedName>
</protein>
<proteinExistence type="inferred from homology"/>
<dbReference type="Gene3D" id="2.30.38.10">
    <property type="entry name" value="Luciferase, Domain 3"/>
    <property type="match status" value="1"/>
</dbReference>
<dbReference type="InterPro" id="IPR000873">
    <property type="entry name" value="AMP-dep_synth/lig_dom"/>
</dbReference>
<keyword evidence="2 8" id="KW-0436">Ligase</keyword>
<feature type="domain" description="AMP-binding enzyme C-terminal" evidence="7">
    <location>
        <begin position="494"/>
        <end position="570"/>
    </location>
</feature>
<dbReference type="SUPFAM" id="SSF56801">
    <property type="entry name" value="Acetyl-CoA synthetase-like"/>
    <property type="match status" value="1"/>
</dbReference>
<dbReference type="AlphaFoldDB" id="A0A3D9FHL0"/>
<evidence type="ECO:0000256" key="1">
    <source>
        <dbReference type="ARBA" id="ARBA00006432"/>
    </source>
</evidence>
<evidence type="ECO:0000259" key="6">
    <source>
        <dbReference type="Pfam" id="PF00501"/>
    </source>
</evidence>
<dbReference type="InterPro" id="IPR050237">
    <property type="entry name" value="ATP-dep_AMP-bd_enzyme"/>
</dbReference>
<dbReference type="PANTHER" id="PTHR43767:SF1">
    <property type="entry name" value="NONRIBOSOMAL PEPTIDE SYNTHASE PES1 (EUROFUNG)-RELATED"/>
    <property type="match status" value="1"/>
</dbReference>
<evidence type="ECO:0000256" key="2">
    <source>
        <dbReference type="ARBA" id="ARBA00022598"/>
    </source>
</evidence>
<keyword evidence="9" id="KW-1185">Reference proteome</keyword>
<dbReference type="InterPro" id="IPR045851">
    <property type="entry name" value="AMP-bd_C_sf"/>
</dbReference>
<name>A0A3D9FHL0_9SPHN</name>
<feature type="domain" description="AMP-dependent synthetase/ligase" evidence="6">
    <location>
        <begin position="63"/>
        <end position="444"/>
    </location>
</feature>
<dbReference type="EC" id="6.2.1.44" evidence="4"/>
<dbReference type="Proteomes" id="UP000256310">
    <property type="component" value="Unassembled WGS sequence"/>
</dbReference>
<dbReference type="Gene3D" id="3.40.50.980">
    <property type="match status" value="2"/>
</dbReference>
<dbReference type="InterPro" id="IPR020845">
    <property type="entry name" value="AMP-binding_CS"/>
</dbReference>
<dbReference type="PANTHER" id="PTHR43767">
    <property type="entry name" value="LONG-CHAIN-FATTY-ACID--COA LIGASE"/>
    <property type="match status" value="1"/>
</dbReference>
<dbReference type="PROSITE" id="PS00455">
    <property type="entry name" value="AMP_BINDING"/>
    <property type="match status" value="1"/>
</dbReference>
<comment type="caution">
    <text evidence="8">The sequence shown here is derived from an EMBL/GenBank/DDBJ whole genome shotgun (WGS) entry which is preliminary data.</text>
</comment>
<gene>
    <name evidence="8" type="ORF">DFR46_1600</name>
</gene>
<comment type="catalytic activity">
    <reaction evidence="3">
        <text>3-(methylsulfanyl)propanoate + ATP + CoA = 3-(methylsulfanyl)propanoyl-CoA + AMP + diphosphate</text>
        <dbReference type="Rhea" id="RHEA:43052"/>
        <dbReference type="ChEBI" id="CHEBI:30616"/>
        <dbReference type="ChEBI" id="CHEBI:33019"/>
        <dbReference type="ChEBI" id="CHEBI:49016"/>
        <dbReference type="ChEBI" id="CHEBI:57287"/>
        <dbReference type="ChEBI" id="CHEBI:82815"/>
        <dbReference type="ChEBI" id="CHEBI:456215"/>
        <dbReference type="EC" id="6.2.1.44"/>
    </reaction>
    <physiologicalReaction direction="left-to-right" evidence="3">
        <dbReference type="Rhea" id="RHEA:43053"/>
    </physiologicalReaction>
</comment>
<dbReference type="Gene3D" id="3.30.300.30">
    <property type="match status" value="1"/>
</dbReference>
<comment type="similarity">
    <text evidence="1">Belongs to the ATP-dependent AMP-binding enzyme family.</text>
</comment>
<accession>A0A3D9FHL0</accession>
<evidence type="ECO:0000259" key="7">
    <source>
        <dbReference type="Pfam" id="PF13193"/>
    </source>
</evidence>
<evidence type="ECO:0000256" key="4">
    <source>
        <dbReference type="ARBA" id="ARBA00066616"/>
    </source>
</evidence>
<dbReference type="EMBL" id="QRDP01000004">
    <property type="protein sequence ID" value="RED16576.1"/>
    <property type="molecule type" value="Genomic_DNA"/>
</dbReference>
<organism evidence="8 9">
    <name type="scientific">Parasphingopyxis lamellibrachiae</name>
    <dbReference type="NCBI Taxonomy" id="680125"/>
    <lineage>
        <taxon>Bacteria</taxon>
        <taxon>Pseudomonadati</taxon>
        <taxon>Pseudomonadota</taxon>
        <taxon>Alphaproteobacteria</taxon>
        <taxon>Sphingomonadales</taxon>
        <taxon>Sphingomonadaceae</taxon>
        <taxon>Parasphingopyxis</taxon>
    </lineage>
</organism>